<protein>
    <recommendedName>
        <fullName evidence="5">CCHC-type domain-containing protein</fullName>
    </recommendedName>
</protein>
<dbReference type="VEuPathDB" id="FungiDB:DIURU_000650"/>
<dbReference type="OMA" id="RAMCPER"/>
<keyword evidence="4" id="KW-1185">Reference proteome</keyword>
<feature type="coiled-coil region" evidence="1">
    <location>
        <begin position="11"/>
        <end position="38"/>
    </location>
</feature>
<dbReference type="OrthoDB" id="4069967at2759"/>
<evidence type="ECO:0000313" key="3">
    <source>
        <dbReference type="EMBL" id="KAA8906966.1"/>
    </source>
</evidence>
<keyword evidence="1" id="KW-0175">Coiled coil</keyword>
<name>A0A642UWL5_DIURU</name>
<dbReference type="Pfam" id="PF16588">
    <property type="entry name" value="zf-C2H2_10"/>
    <property type="match status" value="1"/>
</dbReference>
<gene>
    <name evidence="3" type="ORF">DIURU_000650</name>
</gene>
<evidence type="ECO:0000256" key="2">
    <source>
        <dbReference type="SAM" id="MobiDB-lite"/>
    </source>
</evidence>
<dbReference type="Proteomes" id="UP000449547">
    <property type="component" value="Unassembled WGS sequence"/>
</dbReference>
<dbReference type="RefSeq" id="XP_034014317.1">
    <property type="nucleotide sequence ID" value="XM_034158922.1"/>
</dbReference>
<evidence type="ECO:0008006" key="5">
    <source>
        <dbReference type="Google" id="ProtNLM"/>
    </source>
</evidence>
<evidence type="ECO:0000256" key="1">
    <source>
        <dbReference type="SAM" id="Coils"/>
    </source>
</evidence>
<dbReference type="GeneID" id="54779303"/>
<dbReference type="EMBL" id="SWFT01000027">
    <property type="protein sequence ID" value="KAA8906966.1"/>
    <property type="molecule type" value="Genomic_DNA"/>
</dbReference>
<accession>A0A642UWL5</accession>
<sequence length="148" mass="16589">MDSVRQVSQDLDSLAQAIVAKNKEIDNLKTELNRQINIVNRYIELLVGDQLQDSDIPVADLEKIVIDHPCPKCSNEDVIVVPRHKLKLVETRSITEESQSVDQAPHRPKYTPPKTQGSGKKTCSYCHAPGHKRAMCPERLATPKDSHS</sequence>
<proteinExistence type="predicted"/>
<evidence type="ECO:0000313" key="4">
    <source>
        <dbReference type="Proteomes" id="UP000449547"/>
    </source>
</evidence>
<dbReference type="AlphaFoldDB" id="A0A642UWL5"/>
<reference evidence="3 4" key="1">
    <citation type="submission" date="2019-07" db="EMBL/GenBank/DDBJ databases">
        <title>Genome assembly of two rare yeast pathogens: Diutina rugosa and Trichomonascus ciferrii.</title>
        <authorList>
            <person name="Mixao V."/>
            <person name="Saus E."/>
            <person name="Hansen A."/>
            <person name="Lass-Flor C."/>
            <person name="Gabaldon T."/>
        </authorList>
    </citation>
    <scope>NUCLEOTIDE SEQUENCE [LARGE SCALE GENOMIC DNA]</scope>
    <source>
        <strain evidence="3 4">CBS 613</strain>
    </source>
</reference>
<feature type="region of interest" description="Disordered" evidence="2">
    <location>
        <begin position="93"/>
        <end position="122"/>
    </location>
</feature>
<organism evidence="3 4">
    <name type="scientific">Diutina rugosa</name>
    <name type="common">Yeast</name>
    <name type="synonym">Candida rugosa</name>
    <dbReference type="NCBI Taxonomy" id="5481"/>
    <lineage>
        <taxon>Eukaryota</taxon>
        <taxon>Fungi</taxon>
        <taxon>Dikarya</taxon>
        <taxon>Ascomycota</taxon>
        <taxon>Saccharomycotina</taxon>
        <taxon>Pichiomycetes</taxon>
        <taxon>Debaryomycetaceae</taxon>
        <taxon>Diutina</taxon>
    </lineage>
</organism>
<comment type="caution">
    <text evidence="3">The sequence shown here is derived from an EMBL/GenBank/DDBJ whole genome shotgun (WGS) entry which is preliminary data.</text>
</comment>